<organism evidence="1 2">
    <name type="scientific">Sphingomonas kyeonggiensis</name>
    <dbReference type="NCBI Taxonomy" id="1268553"/>
    <lineage>
        <taxon>Bacteria</taxon>
        <taxon>Pseudomonadati</taxon>
        <taxon>Pseudomonadota</taxon>
        <taxon>Alphaproteobacteria</taxon>
        <taxon>Sphingomonadales</taxon>
        <taxon>Sphingomonadaceae</taxon>
        <taxon>Sphingomonas</taxon>
    </lineage>
</organism>
<dbReference type="AlphaFoldDB" id="A0A7W6NWJ1"/>
<protein>
    <submittedName>
        <fullName evidence="1">Uncharacterized protein</fullName>
    </submittedName>
</protein>
<proteinExistence type="predicted"/>
<accession>A0A7W6NWJ1</accession>
<reference evidence="1 2" key="1">
    <citation type="submission" date="2020-08" db="EMBL/GenBank/DDBJ databases">
        <title>Genomic Encyclopedia of Type Strains, Phase IV (KMG-IV): sequencing the most valuable type-strain genomes for metagenomic binning, comparative biology and taxonomic classification.</title>
        <authorList>
            <person name="Goeker M."/>
        </authorList>
    </citation>
    <scope>NUCLEOTIDE SEQUENCE [LARGE SCALE GENOMIC DNA]</scope>
    <source>
        <strain evidence="1 2">DSM 101806</strain>
    </source>
</reference>
<sequence>MATRAWDLLDRRILAAIAFVDTLGAPVTCSVAITAPDGFGWFRKRPGMVIVTRAAGLAAHDAAFEAAPGTPAVRSKKYQLELRPSDPAYAARSVELRLPRHPDPANVNSVFRPVEVVLPPTPLARPAGLSAALRVAVTRSDDGRAIEGALVRLRPDGRPETFALTDAAGEALLFADAIPFASSAPGPSMTRDWPAEIDAVVDPATARFHAPEAIFAARQDPGALIDPDALATGGTASAAKTLAIAAGLIRTATLSWTPP</sequence>
<dbReference type="EMBL" id="JACIEH010000002">
    <property type="protein sequence ID" value="MBB4099184.1"/>
    <property type="molecule type" value="Genomic_DNA"/>
</dbReference>
<keyword evidence="2" id="KW-1185">Reference proteome</keyword>
<comment type="caution">
    <text evidence="1">The sequence shown here is derived from an EMBL/GenBank/DDBJ whole genome shotgun (WGS) entry which is preliminary data.</text>
</comment>
<evidence type="ECO:0000313" key="2">
    <source>
        <dbReference type="Proteomes" id="UP000557392"/>
    </source>
</evidence>
<name>A0A7W6NWJ1_9SPHN</name>
<gene>
    <name evidence="1" type="ORF">GGR46_002748</name>
</gene>
<dbReference type="RefSeq" id="WP_183998478.1">
    <property type="nucleotide sequence ID" value="NZ_JACIEH010000002.1"/>
</dbReference>
<evidence type="ECO:0000313" key="1">
    <source>
        <dbReference type="EMBL" id="MBB4099184.1"/>
    </source>
</evidence>
<dbReference type="Proteomes" id="UP000557392">
    <property type="component" value="Unassembled WGS sequence"/>
</dbReference>